<feature type="domain" description="TLC" evidence="7">
    <location>
        <begin position="1"/>
        <end position="79"/>
    </location>
</feature>
<evidence type="ECO:0000256" key="5">
    <source>
        <dbReference type="PROSITE-ProRule" id="PRU00205"/>
    </source>
</evidence>
<dbReference type="PANTHER" id="PTHR13439:SF0">
    <property type="entry name" value="TOPOISOMERASE I DAMAGE AFFECTED PROTEIN 4"/>
    <property type="match status" value="1"/>
</dbReference>
<sequence length="101" mass="11212">MTGGLLQAVNGIILLAVFFAVRVCYGLYMSFDFFQTLLAVRGSIPIGIVLTYGLGNIALNVLNLFWFTKMIAALRKRFGKGEQEYQLSNGSSRTAKKVRNE</sequence>
<dbReference type="PROSITE" id="PS50922">
    <property type="entry name" value="TLC"/>
    <property type="match status" value="1"/>
</dbReference>
<dbReference type="EMBL" id="CYGV01000335">
    <property type="protein sequence ID" value="CUA68121.1"/>
    <property type="molecule type" value="Genomic_DNA"/>
</dbReference>
<dbReference type="GO" id="GO:0055088">
    <property type="term" value="P:lipid homeostasis"/>
    <property type="evidence" value="ECO:0007669"/>
    <property type="project" value="TreeGrafter"/>
</dbReference>
<dbReference type="InterPro" id="IPR050846">
    <property type="entry name" value="TLCD"/>
</dbReference>
<keyword evidence="3 6" id="KW-1133">Transmembrane helix</keyword>
<dbReference type="Proteomes" id="UP000044841">
    <property type="component" value="Unassembled WGS sequence"/>
</dbReference>
<accession>A0A0K6FPF7</accession>
<reference evidence="8 9" key="1">
    <citation type="submission" date="2015-07" db="EMBL/GenBank/DDBJ databases">
        <authorList>
            <person name="Noorani M."/>
        </authorList>
    </citation>
    <scope>NUCLEOTIDE SEQUENCE [LARGE SCALE GENOMIC DNA]</scope>
    <source>
        <strain evidence="8">BBA 69670</strain>
    </source>
</reference>
<evidence type="ECO:0000256" key="4">
    <source>
        <dbReference type="ARBA" id="ARBA00023136"/>
    </source>
</evidence>
<name>A0A0K6FPF7_9AGAM</name>
<dbReference type="AlphaFoldDB" id="A0A0K6FPF7"/>
<dbReference type="InterPro" id="IPR006634">
    <property type="entry name" value="TLC-dom"/>
</dbReference>
<keyword evidence="2 5" id="KW-0812">Transmembrane</keyword>
<protein>
    <recommendedName>
        <fullName evidence="7">TLC domain-containing protein</fullName>
    </recommendedName>
</protein>
<organism evidence="8 9">
    <name type="scientific">Rhizoctonia solani</name>
    <dbReference type="NCBI Taxonomy" id="456999"/>
    <lineage>
        <taxon>Eukaryota</taxon>
        <taxon>Fungi</taxon>
        <taxon>Dikarya</taxon>
        <taxon>Basidiomycota</taxon>
        <taxon>Agaricomycotina</taxon>
        <taxon>Agaricomycetes</taxon>
        <taxon>Cantharellales</taxon>
        <taxon>Ceratobasidiaceae</taxon>
        <taxon>Rhizoctonia</taxon>
    </lineage>
</organism>
<evidence type="ECO:0000256" key="6">
    <source>
        <dbReference type="SAM" id="Phobius"/>
    </source>
</evidence>
<evidence type="ECO:0000256" key="3">
    <source>
        <dbReference type="ARBA" id="ARBA00022989"/>
    </source>
</evidence>
<feature type="transmembrane region" description="Helical" evidence="6">
    <location>
        <begin position="12"/>
        <end position="31"/>
    </location>
</feature>
<evidence type="ECO:0000313" key="9">
    <source>
        <dbReference type="Proteomes" id="UP000044841"/>
    </source>
</evidence>
<keyword evidence="4 5" id="KW-0472">Membrane</keyword>
<dbReference type="GO" id="GO:0016020">
    <property type="term" value="C:membrane"/>
    <property type="evidence" value="ECO:0007669"/>
    <property type="project" value="UniProtKB-SubCell"/>
</dbReference>
<feature type="transmembrane region" description="Helical" evidence="6">
    <location>
        <begin position="43"/>
        <end position="67"/>
    </location>
</feature>
<evidence type="ECO:0000313" key="8">
    <source>
        <dbReference type="EMBL" id="CUA68121.1"/>
    </source>
</evidence>
<proteinExistence type="predicted"/>
<dbReference type="PANTHER" id="PTHR13439">
    <property type="entry name" value="CT120 PROTEIN"/>
    <property type="match status" value="1"/>
</dbReference>
<evidence type="ECO:0000259" key="7">
    <source>
        <dbReference type="PROSITE" id="PS50922"/>
    </source>
</evidence>
<evidence type="ECO:0000256" key="1">
    <source>
        <dbReference type="ARBA" id="ARBA00004141"/>
    </source>
</evidence>
<comment type="subcellular location">
    <subcellularLocation>
        <location evidence="1">Membrane</location>
        <topology evidence="1">Multi-pass membrane protein</topology>
    </subcellularLocation>
</comment>
<evidence type="ECO:0000256" key="2">
    <source>
        <dbReference type="ARBA" id="ARBA00022692"/>
    </source>
</evidence>
<keyword evidence="9" id="KW-1185">Reference proteome</keyword>
<gene>
    <name evidence="8" type="ORF">RSOLAG22IIIB_03360</name>
</gene>
<dbReference type="Pfam" id="PF03798">
    <property type="entry name" value="TRAM_LAG1_CLN8"/>
    <property type="match status" value="1"/>
</dbReference>
<dbReference type="GO" id="GO:0005783">
    <property type="term" value="C:endoplasmic reticulum"/>
    <property type="evidence" value="ECO:0007669"/>
    <property type="project" value="TreeGrafter"/>
</dbReference>